<protein>
    <recommendedName>
        <fullName evidence="9">AAA+ ATPase domain-containing protein</fullName>
    </recommendedName>
</protein>
<feature type="domain" description="GPI inositol-deacylase winged helix" evidence="5">
    <location>
        <begin position="348"/>
        <end position="424"/>
    </location>
</feature>
<dbReference type="Pfam" id="PF24883">
    <property type="entry name" value="NPHP3_N"/>
    <property type="match status" value="1"/>
</dbReference>
<evidence type="ECO:0000256" key="2">
    <source>
        <dbReference type="PROSITE-ProRule" id="PRU00023"/>
    </source>
</evidence>
<dbReference type="InterPro" id="IPR056884">
    <property type="entry name" value="NPHP3-like_N"/>
</dbReference>
<name>A0A5N6U4B5_ASPAV</name>
<keyword evidence="1" id="KW-0677">Repeat</keyword>
<evidence type="ECO:0008006" key="9">
    <source>
        <dbReference type="Google" id="ProtNLM"/>
    </source>
</evidence>
<dbReference type="PANTHER" id="PTHR10039">
    <property type="entry name" value="AMELOGENIN"/>
    <property type="match status" value="1"/>
</dbReference>
<organism evidence="7 8">
    <name type="scientific">Aspergillus avenaceus</name>
    <dbReference type="NCBI Taxonomy" id="36643"/>
    <lineage>
        <taxon>Eukaryota</taxon>
        <taxon>Fungi</taxon>
        <taxon>Dikarya</taxon>
        <taxon>Ascomycota</taxon>
        <taxon>Pezizomycotina</taxon>
        <taxon>Eurotiomycetes</taxon>
        <taxon>Eurotiomycetidae</taxon>
        <taxon>Eurotiales</taxon>
        <taxon>Aspergillaceae</taxon>
        <taxon>Aspergillus</taxon>
        <taxon>Aspergillus subgen. Circumdati</taxon>
    </lineage>
</organism>
<evidence type="ECO:0000259" key="5">
    <source>
        <dbReference type="Pfam" id="PF22939"/>
    </source>
</evidence>
<evidence type="ECO:0000256" key="3">
    <source>
        <dbReference type="SAM" id="MobiDB-lite"/>
    </source>
</evidence>
<evidence type="ECO:0000256" key="1">
    <source>
        <dbReference type="ARBA" id="ARBA00022737"/>
    </source>
</evidence>
<dbReference type="SUPFAM" id="SSF48403">
    <property type="entry name" value="Ankyrin repeat"/>
    <property type="match status" value="1"/>
</dbReference>
<reference evidence="7 8" key="1">
    <citation type="submission" date="2019-04" db="EMBL/GenBank/DDBJ databases">
        <title>Friends and foes A comparative genomics study of 23 Aspergillus species from section Flavi.</title>
        <authorList>
            <consortium name="DOE Joint Genome Institute"/>
            <person name="Kjaerbolling I."/>
            <person name="Vesth T."/>
            <person name="Frisvad J.C."/>
            <person name="Nybo J.L."/>
            <person name="Theobald S."/>
            <person name="Kildgaard S."/>
            <person name="Isbrandt T."/>
            <person name="Kuo A."/>
            <person name="Sato A."/>
            <person name="Lyhne E.K."/>
            <person name="Kogle M.E."/>
            <person name="Wiebenga A."/>
            <person name="Kun R.S."/>
            <person name="Lubbers R.J."/>
            <person name="Makela M.R."/>
            <person name="Barry K."/>
            <person name="Chovatia M."/>
            <person name="Clum A."/>
            <person name="Daum C."/>
            <person name="Haridas S."/>
            <person name="He G."/>
            <person name="LaButti K."/>
            <person name="Lipzen A."/>
            <person name="Mondo S."/>
            <person name="Riley R."/>
            <person name="Salamov A."/>
            <person name="Simmons B.A."/>
            <person name="Magnuson J.K."/>
            <person name="Henrissat B."/>
            <person name="Mortensen U.H."/>
            <person name="Larsen T.O."/>
            <person name="Devries R.P."/>
            <person name="Grigoriev I.V."/>
            <person name="Machida M."/>
            <person name="Baker S.E."/>
            <person name="Andersen M.R."/>
        </authorList>
    </citation>
    <scope>NUCLEOTIDE SEQUENCE [LARGE SCALE GENOMIC DNA]</scope>
    <source>
        <strain evidence="7 8">IBT 18842</strain>
    </source>
</reference>
<evidence type="ECO:0000313" key="8">
    <source>
        <dbReference type="Proteomes" id="UP000325780"/>
    </source>
</evidence>
<feature type="transmembrane region" description="Helical" evidence="4">
    <location>
        <begin position="548"/>
        <end position="570"/>
    </location>
</feature>
<keyword evidence="4" id="KW-0472">Membrane</keyword>
<gene>
    <name evidence="7" type="ORF">BDV25DRAFT_137326</name>
</gene>
<dbReference type="Pfam" id="PF22939">
    <property type="entry name" value="WHD_GPIID"/>
    <property type="match status" value="1"/>
</dbReference>
<dbReference type="InterPro" id="IPR027417">
    <property type="entry name" value="P-loop_NTPase"/>
</dbReference>
<dbReference type="Gene3D" id="1.25.40.20">
    <property type="entry name" value="Ankyrin repeat-containing domain"/>
    <property type="match status" value="1"/>
</dbReference>
<evidence type="ECO:0000259" key="6">
    <source>
        <dbReference type="Pfam" id="PF24883"/>
    </source>
</evidence>
<keyword evidence="4" id="KW-0812">Transmembrane</keyword>
<evidence type="ECO:0000256" key="4">
    <source>
        <dbReference type="SAM" id="Phobius"/>
    </source>
</evidence>
<keyword evidence="8" id="KW-1185">Reference proteome</keyword>
<feature type="repeat" description="ANK" evidence="2">
    <location>
        <begin position="541"/>
        <end position="573"/>
    </location>
</feature>
<dbReference type="Proteomes" id="UP000325780">
    <property type="component" value="Unassembled WGS sequence"/>
</dbReference>
<evidence type="ECO:0000313" key="7">
    <source>
        <dbReference type="EMBL" id="KAE8153081.1"/>
    </source>
</evidence>
<dbReference type="SUPFAM" id="SSF52540">
    <property type="entry name" value="P-loop containing nucleoside triphosphate hydrolases"/>
    <property type="match status" value="1"/>
</dbReference>
<proteinExistence type="predicted"/>
<dbReference type="InterPro" id="IPR054471">
    <property type="entry name" value="GPIID_WHD"/>
</dbReference>
<dbReference type="InterPro" id="IPR036770">
    <property type="entry name" value="Ankyrin_rpt-contain_sf"/>
</dbReference>
<feature type="domain" description="Nephrocystin 3-like N-terminal" evidence="6">
    <location>
        <begin position="80"/>
        <end position="210"/>
    </location>
</feature>
<feature type="region of interest" description="Disordered" evidence="3">
    <location>
        <begin position="1"/>
        <end position="52"/>
    </location>
</feature>
<dbReference type="OrthoDB" id="195446at2759"/>
<dbReference type="PANTHER" id="PTHR10039:SF15">
    <property type="entry name" value="NACHT DOMAIN-CONTAINING PROTEIN"/>
    <property type="match status" value="1"/>
</dbReference>
<sequence>MSENTQPESSRSRSRGRRDNTHQRPLPPIQEGRYLQNPDQGSQEAPGISAHTRRDQISTWLAPEMRAWYYRPYYSKRIPGTGNWLLRSPEYQKWVNGSKEVLLCVGCRGVGKTALASMVIEDLHGRCSGMEDVRVAYAFNHSIMAGAGGALKELLLQLVGDDCAGIDWLGDLYDGREGDKITVEEVCKGLQRAVAMYSRVYVVVDAIELFFLPEFKEDEIREVLSLLSYGEVSVLATSQPILGVTEAFAEYPRLDIRAPDSNIAVYVDSRLSVADSMDLDLKQRAKTEIIQAADGIFFLAEYFCDILEMTEPSELDHTIEHLRHNAMAYDQLYRPCMWVVVRQKPLCRILAAQALTWVAYAKRPLTIQELTAALVYSNLNTDPKDQQTLPPNEILSVCIGLVSVDPITQIINYTHQTIGEYIRSAKEAESGPLRTLYEGIDPWLTDPQCKMANICASYLTCDAFATGPCPTDESFTLRLSDYRFYNYAAEHWGHHAKAAVKPATKVMDFLNSPGHVGALAQVSMMSDRGLRHPGFSQEYPRNVTALHLAAYFGLAGPVVGLISGGAAIAARDSRGFSPMDYAIGNGHAAVAVLLRDVSGGWAGRWV</sequence>
<keyword evidence="2" id="KW-0040">ANK repeat</keyword>
<dbReference type="InterPro" id="IPR002110">
    <property type="entry name" value="Ankyrin_rpt"/>
</dbReference>
<dbReference type="EMBL" id="ML742044">
    <property type="protein sequence ID" value="KAE8153081.1"/>
    <property type="molecule type" value="Genomic_DNA"/>
</dbReference>
<accession>A0A5N6U4B5</accession>
<dbReference type="Gene3D" id="3.40.50.300">
    <property type="entry name" value="P-loop containing nucleotide triphosphate hydrolases"/>
    <property type="match status" value="1"/>
</dbReference>
<dbReference type="PROSITE" id="PS50088">
    <property type="entry name" value="ANK_REPEAT"/>
    <property type="match status" value="1"/>
</dbReference>
<dbReference type="AlphaFoldDB" id="A0A5N6U4B5"/>
<keyword evidence="4" id="KW-1133">Transmembrane helix</keyword>